<keyword evidence="1" id="KW-0596">Phosphopantetheine</keyword>
<keyword evidence="7" id="KW-1185">Reference proteome</keyword>
<dbReference type="CDD" id="cd05235">
    <property type="entry name" value="SDR_e1"/>
    <property type="match status" value="1"/>
</dbReference>
<dbReference type="CDD" id="cd05930">
    <property type="entry name" value="A_NRPS"/>
    <property type="match status" value="1"/>
</dbReference>
<name>A0AAV9WHP0_9PEZI</name>
<evidence type="ECO:0000313" key="6">
    <source>
        <dbReference type="EMBL" id="KAK6507677.1"/>
    </source>
</evidence>
<feature type="domain" description="Carrier" evidence="5">
    <location>
        <begin position="533"/>
        <end position="610"/>
    </location>
</feature>
<dbReference type="InterPro" id="IPR020845">
    <property type="entry name" value="AMP-binding_CS"/>
</dbReference>
<dbReference type="NCBIfam" id="TIGR01746">
    <property type="entry name" value="Thioester-redct"/>
    <property type="match status" value="1"/>
</dbReference>
<dbReference type="Pfam" id="PF07993">
    <property type="entry name" value="NAD_binding_4"/>
    <property type="match status" value="1"/>
</dbReference>
<dbReference type="InterPro" id="IPR006162">
    <property type="entry name" value="Ppantetheine_attach_site"/>
</dbReference>
<sequence>MSTLRRPYTSSPEIPSCGLIELFLNRVKEFPDKVAVIDGDLTLSYLQLLERVRQFAYTLCQHGEILLEEPVAILTVKGINHIIAQMAVIFCGGTCVPLDPTWSESQLRDRRSDTGFKILIVDEKNMHQLPDLPKVLVSVETLGGVNTKDHELTYVPTSSEFRSHILFTSGTTGTPKGIQILAKGIYRLNDWFQFRPGDRIAHVNNVVFDACVQDIWCPLIAGAAVINIPKDMMLDPFRFSETVKASRATWILLTNALFNAIAVACPTAFATLDIVLTAGDAPNPSIIKLVLENAPPGRLLNGYGPAECSVLSSTYDITLKDIDSGTISLGRPLWDGDYHVLNESLEAVSGSEVGELYISGPGVTPGYLNRPDLNEKAFVTIKNPSSGEPLRVYKTGDLVRYIQGTDLVEFVGRRDNQVKISGHRVELELVESFFKSTGLISAATILKIQPQEVNSSPFLQAFVVLKSPENHDSLLRAVKEKYPANLAPRVAAIGRLPVTPNGKVDRKALEVKCLQSIERSRLEMKKVYSHEEKDAISTVQNLRYIWSKLLLITPDKIKLEDGYFSLGGSSITVTALISEIHQKFNFGISAGAIYENDTLQAMATCIDAGTNPDLINTRFADVKKYLLSDPLLADGLVPLPGPIPNWRGIGEGDVLLTGVTGFVGAFFLQALLGLPEIRTVRCLVRAKDGKEANIRIQNNLKKYQLSIADKLFKSKVVALAGDLAEPLFGLDPGTYDEVSKSCATIFHLGAHVNYVQPYIYHRPANIIGTLNILRLAVTGRKKTVHYCSSLGAYGPPDPEAKHLPTWVPEDVTLDGFFASLKYDLGYSQSQYGAEQLVWRALKKGLPISIYRPGFILGHSKTGQGNPDDFIGRLVTACICTGYYPLLPDHRKEFIPVDKVVKQLLHISSHNKNLYHAYNLTVLDNERSVGLNKTFEMLNQHMGFQLKGVPYKQWLQELMKPCNESNTLTVRPLMPTLQEKVFRELTRLELYERMPFYETEGTRRAIADSDDPEGCLPLDKDLLRLYTTKWLEHKYSLPTPEHSQLSRKPELADSQAGGDKPVKGGKFYPKTSRSTPQMPNSLQASLPHS</sequence>
<evidence type="ECO:0000256" key="1">
    <source>
        <dbReference type="ARBA" id="ARBA00022450"/>
    </source>
</evidence>
<protein>
    <recommendedName>
        <fullName evidence="5">Carrier domain-containing protein</fullName>
    </recommendedName>
</protein>
<dbReference type="InterPro" id="IPR000873">
    <property type="entry name" value="AMP-dep_synth/lig_dom"/>
</dbReference>
<dbReference type="Pfam" id="PF00550">
    <property type="entry name" value="PP-binding"/>
    <property type="match status" value="1"/>
</dbReference>
<dbReference type="EMBL" id="JAVHJL010000003">
    <property type="protein sequence ID" value="KAK6507677.1"/>
    <property type="molecule type" value="Genomic_DNA"/>
</dbReference>
<dbReference type="InterPro" id="IPR036291">
    <property type="entry name" value="NAD(P)-bd_dom_sf"/>
</dbReference>
<comment type="caution">
    <text evidence="6">The sequence shown here is derived from an EMBL/GenBank/DDBJ whole genome shotgun (WGS) entry which is preliminary data.</text>
</comment>
<keyword evidence="2" id="KW-0597">Phosphoprotein</keyword>
<dbReference type="Gene3D" id="3.30.300.30">
    <property type="match status" value="1"/>
</dbReference>
<dbReference type="Pfam" id="PF00501">
    <property type="entry name" value="AMP-binding"/>
    <property type="match status" value="1"/>
</dbReference>
<evidence type="ECO:0000256" key="4">
    <source>
        <dbReference type="SAM" id="MobiDB-lite"/>
    </source>
</evidence>
<proteinExistence type="inferred from homology"/>
<dbReference type="SUPFAM" id="SSF51735">
    <property type="entry name" value="NAD(P)-binding Rossmann-fold domains"/>
    <property type="match status" value="1"/>
</dbReference>
<accession>A0AAV9WHP0</accession>
<evidence type="ECO:0000259" key="5">
    <source>
        <dbReference type="PROSITE" id="PS50075"/>
    </source>
</evidence>
<dbReference type="PROSITE" id="PS00455">
    <property type="entry name" value="AMP_BINDING"/>
    <property type="match status" value="1"/>
</dbReference>
<feature type="region of interest" description="Disordered" evidence="4">
    <location>
        <begin position="1037"/>
        <end position="1088"/>
    </location>
</feature>
<dbReference type="AlphaFoldDB" id="A0AAV9WHP0"/>
<dbReference type="Gene3D" id="1.10.1200.10">
    <property type="entry name" value="ACP-like"/>
    <property type="match status" value="1"/>
</dbReference>
<organism evidence="6 7">
    <name type="scientific">Arthrobotrys musiformis</name>
    <dbReference type="NCBI Taxonomy" id="47236"/>
    <lineage>
        <taxon>Eukaryota</taxon>
        <taxon>Fungi</taxon>
        <taxon>Dikarya</taxon>
        <taxon>Ascomycota</taxon>
        <taxon>Pezizomycotina</taxon>
        <taxon>Orbiliomycetes</taxon>
        <taxon>Orbiliales</taxon>
        <taxon>Orbiliaceae</taxon>
        <taxon>Arthrobotrys</taxon>
    </lineage>
</organism>
<dbReference type="SUPFAM" id="SSF47336">
    <property type="entry name" value="ACP-like"/>
    <property type="match status" value="1"/>
</dbReference>
<reference evidence="6 7" key="1">
    <citation type="submission" date="2023-08" db="EMBL/GenBank/DDBJ databases">
        <authorList>
            <person name="Palmer J.M."/>
        </authorList>
    </citation>
    <scope>NUCLEOTIDE SEQUENCE [LARGE SCALE GENOMIC DNA]</scope>
    <source>
        <strain evidence="6 7">TWF481</strain>
    </source>
</reference>
<dbReference type="SUPFAM" id="SSF56801">
    <property type="entry name" value="Acetyl-CoA synthetase-like"/>
    <property type="match status" value="1"/>
</dbReference>
<dbReference type="PROSITE" id="PS00012">
    <property type="entry name" value="PHOSPHOPANTETHEINE"/>
    <property type="match status" value="1"/>
</dbReference>
<feature type="compositionally biased region" description="Polar residues" evidence="4">
    <location>
        <begin position="1070"/>
        <end position="1088"/>
    </location>
</feature>
<dbReference type="InterPro" id="IPR010080">
    <property type="entry name" value="Thioester_reductase-like_dom"/>
</dbReference>
<gene>
    <name evidence="6" type="ORF">TWF481_006100</name>
</gene>
<dbReference type="Proteomes" id="UP001370758">
    <property type="component" value="Unassembled WGS sequence"/>
</dbReference>
<dbReference type="InterPro" id="IPR009081">
    <property type="entry name" value="PP-bd_ACP"/>
</dbReference>
<comment type="similarity">
    <text evidence="3">Belongs to the NRP synthetase family.</text>
</comment>
<dbReference type="Gene3D" id="3.40.50.720">
    <property type="entry name" value="NAD(P)-binding Rossmann-like Domain"/>
    <property type="match status" value="1"/>
</dbReference>
<dbReference type="PANTHER" id="PTHR44845:SF6">
    <property type="entry name" value="BETA-ALANINE-ACTIVATING ENZYME"/>
    <property type="match status" value="1"/>
</dbReference>
<evidence type="ECO:0000313" key="7">
    <source>
        <dbReference type="Proteomes" id="UP001370758"/>
    </source>
</evidence>
<evidence type="ECO:0000256" key="2">
    <source>
        <dbReference type="ARBA" id="ARBA00022553"/>
    </source>
</evidence>
<dbReference type="InterPro" id="IPR036736">
    <property type="entry name" value="ACP-like_sf"/>
</dbReference>
<dbReference type="InterPro" id="IPR013120">
    <property type="entry name" value="FAR_NAD-bd"/>
</dbReference>
<dbReference type="PROSITE" id="PS50075">
    <property type="entry name" value="CARRIER"/>
    <property type="match status" value="1"/>
</dbReference>
<dbReference type="PANTHER" id="PTHR44845">
    <property type="entry name" value="CARRIER DOMAIN-CONTAINING PROTEIN"/>
    <property type="match status" value="1"/>
</dbReference>
<dbReference type="InterPro" id="IPR042099">
    <property type="entry name" value="ANL_N_sf"/>
</dbReference>
<dbReference type="Gene3D" id="3.40.50.12780">
    <property type="entry name" value="N-terminal domain of ligase-like"/>
    <property type="match status" value="1"/>
</dbReference>
<dbReference type="InterPro" id="IPR045851">
    <property type="entry name" value="AMP-bd_C_sf"/>
</dbReference>
<evidence type="ECO:0000256" key="3">
    <source>
        <dbReference type="ARBA" id="ARBA00029454"/>
    </source>
</evidence>